<sequence>MNTNNATDDLNQRILQLKNQQEAEWIDLKDKFHHIQDNLKPLNLIKNTLGEINETIDIKGNLFKSIFSIAAGYLSKKILARSTHNKTTGFFGTMFQLIVTNFISRKTAT</sequence>
<accession>A0A9X3C5W5</accession>
<gene>
    <name evidence="1" type="ORF">OIU83_11965</name>
</gene>
<keyword evidence="2" id="KW-1185">Reference proteome</keyword>
<dbReference type="Proteomes" id="UP001151079">
    <property type="component" value="Unassembled WGS sequence"/>
</dbReference>
<evidence type="ECO:0000313" key="2">
    <source>
        <dbReference type="Proteomes" id="UP001151079"/>
    </source>
</evidence>
<comment type="caution">
    <text evidence="1">The sequence shown here is derived from an EMBL/GenBank/DDBJ whole genome shotgun (WGS) entry which is preliminary data.</text>
</comment>
<protein>
    <submittedName>
        <fullName evidence="1">Uncharacterized protein</fullName>
    </submittedName>
</protein>
<reference evidence="1" key="1">
    <citation type="submission" date="2022-10" db="EMBL/GenBank/DDBJ databases">
        <title>Two novel species of Flavobacterium.</title>
        <authorList>
            <person name="Liu Q."/>
            <person name="Xin Y.-H."/>
        </authorList>
    </citation>
    <scope>NUCLEOTIDE SEQUENCE</scope>
    <source>
        <strain evidence="1">LS1R49</strain>
    </source>
</reference>
<organism evidence="1 2">
    <name type="scientific">Flavobacterium shii</name>
    <dbReference type="NCBI Taxonomy" id="2987687"/>
    <lineage>
        <taxon>Bacteria</taxon>
        <taxon>Pseudomonadati</taxon>
        <taxon>Bacteroidota</taxon>
        <taxon>Flavobacteriia</taxon>
        <taxon>Flavobacteriales</taxon>
        <taxon>Flavobacteriaceae</taxon>
        <taxon>Flavobacterium</taxon>
    </lineage>
</organism>
<name>A0A9X3C5W5_9FLAO</name>
<proteinExistence type="predicted"/>
<dbReference type="EMBL" id="JAOZEW010000011">
    <property type="protein sequence ID" value="MCV9928377.1"/>
    <property type="molecule type" value="Genomic_DNA"/>
</dbReference>
<evidence type="ECO:0000313" key="1">
    <source>
        <dbReference type="EMBL" id="MCV9928377.1"/>
    </source>
</evidence>
<dbReference type="RefSeq" id="WP_264206489.1">
    <property type="nucleotide sequence ID" value="NZ_JAOZEW010000011.1"/>
</dbReference>
<dbReference type="AlphaFoldDB" id="A0A9X3C5W5"/>